<dbReference type="EMBL" id="CAJNOC010002252">
    <property type="protein sequence ID" value="CAF0921955.1"/>
    <property type="molecule type" value="Genomic_DNA"/>
</dbReference>
<protein>
    <submittedName>
        <fullName evidence="2">Uncharacterized protein</fullName>
    </submittedName>
</protein>
<reference evidence="2" key="1">
    <citation type="submission" date="2021-02" db="EMBL/GenBank/DDBJ databases">
        <authorList>
            <person name="Nowell W R."/>
        </authorList>
    </citation>
    <scope>NUCLEOTIDE SEQUENCE</scope>
    <source>
        <strain evidence="2">Ploen Becks lab</strain>
    </source>
</reference>
<organism evidence="2 3">
    <name type="scientific">Brachionus calyciflorus</name>
    <dbReference type="NCBI Taxonomy" id="104777"/>
    <lineage>
        <taxon>Eukaryota</taxon>
        <taxon>Metazoa</taxon>
        <taxon>Spiralia</taxon>
        <taxon>Gnathifera</taxon>
        <taxon>Rotifera</taxon>
        <taxon>Eurotatoria</taxon>
        <taxon>Monogononta</taxon>
        <taxon>Pseudotrocha</taxon>
        <taxon>Ploima</taxon>
        <taxon>Brachionidae</taxon>
        <taxon>Brachionus</taxon>
    </lineage>
</organism>
<comment type="caution">
    <text evidence="2">The sequence shown here is derived from an EMBL/GenBank/DDBJ whole genome shotgun (WGS) entry which is preliminary data.</text>
</comment>
<dbReference type="AlphaFoldDB" id="A0A814B1G1"/>
<dbReference type="SUPFAM" id="SSF52540">
    <property type="entry name" value="P-loop containing nucleoside triphosphate hydrolases"/>
    <property type="match status" value="1"/>
</dbReference>
<evidence type="ECO:0000313" key="2">
    <source>
        <dbReference type="EMBL" id="CAF0921955.1"/>
    </source>
</evidence>
<dbReference type="Proteomes" id="UP000663879">
    <property type="component" value="Unassembled WGS sequence"/>
</dbReference>
<sequence>MTEKEANLENSNSISHNFAQGTSVGSSTPKQSIHIPNSNSVEAQTISYNEETIHKTILVGDSGVGKTSVLVQFDQGKFQSGSFSATVGIGFTVSI</sequence>
<dbReference type="InterPro" id="IPR001806">
    <property type="entry name" value="Small_GTPase"/>
</dbReference>
<dbReference type="Gene3D" id="3.40.50.300">
    <property type="entry name" value="P-loop containing nucleotide triphosphate hydrolases"/>
    <property type="match status" value="1"/>
</dbReference>
<dbReference type="OrthoDB" id="9989112at2759"/>
<proteinExistence type="predicted"/>
<dbReference type="PRINTS" id="PR00449">
    <property type="entry name" value="RASTRNSFRMNG"/>
</dbReference>
<dbReference type="InterPro" id="IPR027417">
    <property type="entry name" value="P-loop_NTPase"/>
</dbReference>
<evidence type="ECO:0000313" key="3">
    <source>
        <dbReference type="Proteomes" id="UP000663879"/>
    </source>
</evidence>
<dbReference type="GO" id="GO:0003924">
    <property type="term" value="F:GTPase activity"/>
    <property type="evidence" value="ECO:0007669"/>
    <property type="project" value="InterPro"/>
</dbReference>
<feature type="region of interest" description="Disordered" evidence="1">
    <location>
        <begin position="1"/>
        <end position="40"/>
    </location>
</feature>
<accession>A0A814B1G1</accession>
<gene>
    <name evidence="2" type="ORF">OXX778_LOCUS12432</name>
</gene>
<dbReference type="GO" id="GO:0005525">
    <property type="term" value="F:GTP binding"/>
    <property type="evidence" value="ECO:0007669"/>
    <property type="project" value="InterPro"/>
</dbReference>
<evidence type="ECO:0000256" key="1">
    <source>
        <dbReference type="SAM" id="MobiDB-lite"/>
    </source>
</evidence>
<name>A0A814B1G1_9BILA</name>
<keyword evidence="3" id="KW-1185">Reference proteome</keyword>
<feature type="compositionally biased region" description="Polar residues" evidence="1">
    <location>
        <begin position="8"/>
        <end position="40"/>
    </location>
</feature>
<dbReference type="Pfam" id="PF00071">
    <property type="entry name" value="Ras"/>
    <property type="match status" value="1"/>
</dbReference>